<accession>A0A328UE97</accession>
<sequence>MQNLIKEIVDMDKKAREITDAAQVEKVNSEKETAQKREQIRQEYLTRARQRIQKNEPIEREAAEKAWTEKAAYYKQLSEKLEKTYRENGSQWVAELVARVTGE</sequence>
<protein>
    <submittedName>
        <fullName evidence="1">Uncharacterized protein</fullName>
    </submittedName>
</protein>
<dbReference type="EMBL" id="QLYR01000001">
    <property type="protein sequence ID" value="RAQ30197.1"/>
    <property type="molecule type" value="Genomic_DNA"/>
</dbReference>
<proteinExistence type="predicted"/>
<gene>
    <name evidence="1" type="ORF">DPQ25_01425</name>
</gene>
<dbReference type="RefSeq" id="WP_112331394.1">
    <property type="nucleotide sequence ID" value="NZ_JADPHD010000001.1"/>
</dbReference>
<evidence type="ECO:0000313" key="1">
    <source>
        <dbReference type="EMBL" id="RAQ30197.1"/>
    </source>
</evidence>
<comment type="caution">
    <text evidence="1">The sequence shown here is derived from an EMBL/GenBank/DDBJ whole genome shotgun (WGS) entry which is preliminary data.</text>
</comment>
<organism evidence="1 2">
    <name type="scientific">Hydrogeniiclostridium mannosilyticum</name>
    <dbReference type="NCBI Taxonomy" id="2764322"/>
    <lineage>
        <taxon>Bacteria</taxon>
        <taxon>Bacillati</taxon>
        <taxon>Bacillota</taxon>
        <taxon>Clostridia</taxon>
        <taxon>Eubacteriales</taxon>
        <taxon>Acutalibacteraceae</taxon>
        <taxon>Hydrogeniiclostridium</taxon>
    </lineage>
</organism>
<reference evidence="1 2" key="1">
    <citation type="submission" date="2018-06" db="EMBL/GenBank/DDBJ databases">
        <title>Noncontiguous genome sequence of Ruminococcaceae bacterium ASD2818.</title>
        <authorList>
            <person name="Chaplin A.V."/>
            <person name="Sokolova S.R."/>
            <person name="Kochetkova T.O."/>
            <person name="Goltsov A.Y."/>
            <person name="Trofimov D.Y."/>
            <person name="Efimov B.A."/>
        </authorList>
    </citation>
    <scope>NUCLEOTIDE SEQUENCE [LARGE SCALE GENOMIC DNA]</scope>
    <source>
        <strain evidence="1 2">ASD2818</strain>
    </source>
</reference>
<keyword evidence="2" id="KW-1185">Reference proteome</keyword>
<dbReference type="Proteomes" id="UP000249377">
    <property type="component" value="Unassembled WGS sequence"/>
</dbReference>
<dbReference type="AlphaFoldDB" id="A0A328UE97"/>
<name>A0A328UE97_9FIRM</name>
<evidence type="ECO:0000313" key="2">
    <source>
        <dbReference type="Proteomes" id="UP000249377"/>
    </source>
</evidence>